<protein>
    <submittedName>
        <fullName evidence="1">Uncharacterized protein</fullName>
    </submittedName>
</protein>
<proteinExistence type="predicted"/>
<name>A0A0F9SH58_9ZZZZ</name>
<dbReference type="EMBL" id="LAZR01000502">
    <property type="protein sequence ID" value="KKN66379.1"/>
    <property type="molecule type" value="Genomic_DNA"/>
</dbReference>
<accession>A0A0F9SH58</accession>
<gene>
    <name evidence="1" type="ORF">LCGC14_0472000</name>
</gene>
<dbReference type="AlphaFoldDB" id="A0A0F9SH58"/>
<reference evidence="1" key="1">
    <citation type="journal article" date="2015" name="Nature">
        <title>Complex archaea that bridge the gap between prokaryotes and eukaryotes.</title>
        <authorList>
            <person name="Spang A."/>
            <person name="Saw J.H."/>
            <person name="Jorgensen S.L."/>
            <person name="Zaremba-Niedzwiedzka K."/>
            <person name="Martijn J."/>
            <person name="Lind A.E."/>
            <person name="van Eijk R."/>
            <person name="Schleper C."/>
            <person name="Guy L."/>
            <person name="Ettema T.J."/>
        </authorList>
    </citation>
    <scope>NUCLEOTIDE SEQUENCE</scope>
</reference>
<sequence length="76" mass="8691">MAWVIRRQIKIDDFNKQDTYFKGSDFAQAGPAQFSWSPNLEKAKMFDTQQEGVAFSVDSGLIHIYGQRIQVVKHIG</sequence>
<organism evidence="1">
    <name type="scientific">marine sediment metagenome</name>
    <dbReference type="NCBI Taxonomy" id="412755"/>
    <lineage>
        <taxon>unclassified sequences</taxon>
        <taxon>metagenomes</taxon>
        <taxon>ecological metagenomes</taxon>
    </lineage>
</organism>
<comment type="caution">
    <text evidence="1">The sequence shown here is derived from an EMBL/GenBank/DDBJ whole genome shotgun (WGS) entry which is preliminary data.</text>
</comment>
<evidence type="ECO:0000313" key="1">
    <source>
        <dbReference type="EMBL" id="KKN66379.1"/>
    </source>
</evidence>